<dbReference type="InterPro" id="IPR050570">
    <property type="entry name" value="Cell_wall_metabolism_enzyme"/>
</dbReference>
<evidence type="ECO:0000259" key="4">
    <source>
        <dbReference type="Pfam" id="PF10145"/>
    </source>
</evidence>
<dbReference type="Pfam" id="PF01551">
    <property type="entry name" value="Peptidase_M23"/>
    <property type="match status" value="1"/>
</dbReference>
<feature type="compositionally biased region" description="Basic and acidic residues" evidence="2">
    <location>
        <begin position="1976"/>
        <end position="1989"/>
    </location>
</feature>
<evidence type="ECO:0000256" key="2">
    <source>
        <dbReference type="SAM" id="MobiDB-lite"/>
    </source>
</evidence>
<dbReference type="InterPro" id="IPR041219">
    <property type="entry name" value="Phage_lysozyme2"/>
</dbReference>
<dbReference type="NCBIfam" id="TIGR01760">
    <property type="entry name" value="tape_meas_TP901"/>
    <property type="match status" value="1"/>
</dbReference>
<gene>
    <name evidence="6" type="ORF">P4447_07215</name>
</gene>
<feature type="coiled-coil region" evidence="1">
    <location>
        <begin position="1749"/>
        <end position="1776"/>
    </location>
</feature>
<feature type="coiled-coil region" evidence="1">
    <location>
        <begin position="1345"/>
        <end position="1404"/>
    </location>
</feature>
<sequence>MADNLKISIVGTLNSELTTAEINKKISEIEKKIGKINLNVQIDDKISKTLSDFSKAMENHKKIAEDLNRVMREEKTIIKETDGTIREKIRQHLKSGEVIDKEIEKINKKNKAMKDEHGEVSNLIRDYEKLGQMQKRITREDGNNKPKGTTERYRDNFTDTTYKANKHGEVTSITTVENLDQQRKAIDQLKTKLNELRQTGEISEKALSRLDASINSAKTIAEIDKIRNRLNTLDDAVQSRQKTKELEKQIALYQRQADIQANALRNNPNKILTGSQNAQLTNYLNSVNALNARTPDLQNRMRQLALDFREVSSQAQTAGRNSMTFGEAFSTAMQKFPIWMAASTAFFQTFNFFKEGISYVNDLNKALTEIAIVTGQSQAQVAALGDEYQKLAYSMGVLTSDIANATKEFYRQGLSQEEVMKNTKVATEYAKISALDFKSSAQILTATVNSMGVDINRAADVFSYLGDATATGADEIGQAFQRVGGTAGALNVNFEKVASWIAVLSSRTREGAGTIGNSIKSIMARIQNMREKGFDEEDGTKINEVAKALSAVGIALTDDSGQFRNFGTVMDELGAKWDTLDSRQKAYLSTTVAGTYQQSKFLNLMEGYKDTIPLYEKSLDSAGTTQQKFNQYQQSTEAALNRLKSTMEGVFQSGFQSETIKNFIGALTLLAKGFKATVDTIGLLPVILGTATTAFLAFNKTTRTSIMNNGMLSTSLVRAGDSMKIATGANRAYQVSLYNTTLAARATTGAVSFLGTGIKSIATFLGRAFLPIAGIMLIGTAIGKITDAYRAYSEKQKEIKKQNDDMRDSYIKHGDEIDSLVSRYETLDKQVKSGVISKNNEEYVTTANKLNEIFPVLTSYVDKQGNAHLRNVEQMKQEVEYAKQLKENLAKTNVTNFEKSLDSQQKKFDELLNNLDRAKAKATGSDQPLVVQTRGIVNVDESTKLDSQREQIQNERELQLLLQNSSDYIKQKSDAFLELSGASKNLTDENKKAIQSFIDEKVSMTDATAEGFDFQKFLRDLVNDATKLGEKLAEIPEPLSEMFNASNVKGLSNDQLSVLSSIKDSVKSGYTDWEQYRKVLEKVGFSGYEIDDIINKLTNSTNENSDAVSKNKDLQAQWAKEVENATKEYDDSVSKIKDYQTALNDLKEGNRLSADSVMMLASKYPELLAYINDENKLREKLLDVIKKEKDNAINAMIDKLKTSKSYFSQVYSGNKSLFDGIAKLYNIDLKNTNTLAKLKAEVNTKLLKALAGQWADYYDMQTMSFTEAGKEMMKTMSYNEAIHSPQLKAIADYESAMKSITKSFKDFTTDSSFSSGLDSISDSLDKNTDSKKKNKDATEESIYVSDKYKKALDEINLAIDKLEKTQAKYPTYSKQYQNALKEEIKQLKNKKKLIDDQTKSLEKQIKSGNIVKTGIVKESDYVDPSSVSNTSPSTTQSNRKLYGWNGTITQEKSSTHRGYDIDGKIGDRLDANVSGKVIKAGRGKGIDKSYGNAVFIQDENGNIHRYAHLNLVSVKEGDRVTAGQKIGEIGNTGHVVSSHGDGSHLHYEVLDKNGRLLNPGSYVSAARGNKVTTVRPTSSSSVSKKSSGKVTNASRVWDFLKANGFSDTAAAGVMGNIQQESQFNPNAVGSMTKYGRAYGIGQWLGGRLDNLKKYAKSQGKSYSDINVQLEFLMKELQGGDSTTKSILKKYGGLSALKDMSTSQAVKVFEAAFERSGGDAMSKRQNYAKSNYNKYKGTNATSHASDSAAEANHQQDIDNAKSQATDLKGQSLDIEQQIQEYVLKLIESVVSEFDHKNKQLEDDFARIDYAQQRETEGSKEWTNAQLKKEKLLQQEKKNQEDAIKYIKSQIKNNKDLTEAQKALLSDEVIDRTKELYSLEQQILTERQNMADKIIDTYKQALEAQKQAALDSIDKMLNEIDKKEAEADYKKELKKKQDDRQQLVNELNSLMLDDSASAKKRRDEINKQLQDSNQEITDYQHSHEVDQRKQNLNDKKDEITKNYDNLLNDEQKFAQMRSDIINANSEQIKKDLQKYYDNIKANANILGKALSNNLIDLINQANRYLNGKDYKPIKVASMDSGGYTGNFSGGKFLLAHEKELILNKTDTSNLLKTIDIARNLIKNISIPKLPTFSPSALANAGGTYNINLHVGSLNGNKNDVNFILHEIEKGVKKLGGKF</sequence>
<dbReference type="SUPFAM" id="SSF51261">
    <property type="entry name" value="Duplicated hybrid motif"/>
    <property type="match status" value="1"/>
</dbReference>
<feature type="coiled-coil region" evidence="1">
    <location>
        <begin position="872"/>
        <end position="921"/>
    </location>
</feature>
<dbReference type="CDD" id="cd12797">
    <property type="entry name" value="M23_peptidase"/>
    <property type="match status" value="1"/>
</dbReference>
<feature type="domain" description="M23ase beta-sheet core" evidence="3">
    <location>
        <begin position="1455"/>
        <end position="1559"/>
    </location>
</feature>
<evidence type="ECO:0000313" key="7">
    <source>
        <dbReference type="Proteomes" id="UP001330749"/>
    </source>
</evidence>
<evidence type="ECO:0000259" key="3">
    <source>
        <dbReference type="Pfam" id="PF01551"/>
    </source>
</evidence>
<organism evidence="6 7">
    <name type="scientific">Bacillus xiapuensis</name>
    <dbReference type="NCBI Taxonomy" id="2014075"/>
    <lineage>
        <taxon>Bacteria</taxon>
        <taxon>Bacillati</taxon>
        <taxon>Bacillota</taxon>
        <taxon>Bacilli</taxon>
        <taxon>Bacillales</taxon>
        <taxon>Bacillaceae</taxon>
        <taxon>Bacillus</taxon>
    </lineage>
</organism>
<evidence type="ECO:0000259" key="5">
    <source>
        <dbReference type="Pfam" id="PF18013"/>
    </source>
</evidence>
<feature type="coiled-coil region" evidence="1">
    <location>
        <begin position="176"/>
        <end position="206"/>
    </location>
</feature>
<evidence type="ECO:0000256" key="1">
    <source>
        <dbReference type="SAM" id="Coils"/>
    </source>
</evidence>
<reference evidence="6 7" key="1">
    <citation type="submission" date="2023-03" db="EMBL/GenBank/DDBJ databases">
        <title>Bacillus Genome Sequencing.</title>
        <authorList>
            <person name="Dunlap C."/>
        </authorList>
    </citation>
    <scope>NUCLEOTIDE SEQUENCE [LARGE SCALE GENOMIC DNA]</scope>
    <source>
        <strain evidence="6 7">B-14544</strain>
    </source>
</reference>
<evidence type="ECO:0000313" key="6">
    <source>
        <dbReference type="EMBL" id="MED3562240.1"/>
    </source>
</evidence>
<keyword evidence="1" id="KW-0175">Coiled coil</keyword>
<dbReference type="Pfam" id="PF18013">
    <property type="entry name" value="Phage_lysozyme2"/>
    <property type="match status" value="1"/>
</dbReference>
<feature type="region of interest" description="Disordered" evidence="2">
    <location>
        <begin position="1969"/>
        <end position="1989"/>
    </location>
</feature>
<dbReference type="Gene3D" id="1.10.530.10">
    <property type="match status" value="1"/>
</dbReference>
<dbReference type="PANTHER" id="PTHR21666">
    <property type="entry name" value="PEPTIDASE-RELATED"/>
    <property type="match status" value="1"/>
</dbReference>
<dbReference type="InterPro" id="IPR010090">
    <property type="entry name" value="Phage_tape_meas"/>
</dbReference>
<feature type="domain" description="Phage tail tape measure protein" evidence="4">
    <location>
        <begin position="389"/>
        <end position="593"/>
    </location>
</feature>
<name>A0ABU6N802_9BACI</name>
<keyword evidence="7" id="KW-1185">Reference proteome</keyword>
<accession>A0ABU6N802</accession>
<dbReference type="InterPro" id="IPR011055">
    <property type="entry name" value="Dup_hybrid_motif"/>
</dbReference>
<dbReference type="InterPro" id="IPR016047">
    <property type="entry name" value="M23ase_b-sheet_dom"/>
</dbReference>
<protein>
    <submittedName>
        <fullName evidence="6">Phage tail tape measure protein</fullName>
    </submittedName>
</protein>
<proteinExistence type="predicted"/>
<feature type="domain" description="Phage tail lysozyme" evidence="5">
    <location>
        <begin position="1592"/>
        <end position="1734"/>
    </location>
</feature>
<comment type="caution">
    <text evidence="6">The sequence shown here is derived from an EMBL/GenBank/DDBJ whole genome shotgun (WGS) entry which is preliminary data.</text>
</comment>
<dbReference type="EMBL" id="JARMQG010000084">
    <property type="protein sequence ID" value="MED3562240.1"/>
    <property type="molecule type" value="Genomic_DNA"/>
</dbReference>
<dbReference type="PANTHER" id="PTHR21666:SF270">
    <property type="entry name" value="MUREIN HYDROLASE ACTIVATOR ENVC"/>
    <property type="match status" value="1"/>
</dbReference>
<dbReference type="Proteomes" id="UP001330749">
    <property type="component" value="Unassembled WGS sequence"/>
</dbReference>
<dbReference type="Gene3D" id="2.70.70.10">
    <property type="entry name" value="Glucose Permease (Domain IIA)"/>
    <property type="match status" value="1"/>
</dbReference>
<dbReference type="RefSeq" id="WP_327967141.1">
    <property type="nucleotide sequence ID" value="NZ_JARMQG010000084.1"/>
</dbReference>
<dbReference type="Pfam" id="PF10145">
    <property type="entry name" value="PhageMin_Tail"/>
    <property type="match status" value="1"/>
</dbReference>